<reference evidence="3" key="1">
    <citation type="journal article" date="2014" name="Science">
        <title>Ancient hybridizations among the ancestral genomes of bread wheat.</title>
        <authorList>
            <consortium name="International Wheat Genome Sequencing Consortium,"/>
            <person name="Marcussen T."/>
            <person name="Sandve S.R."/>
            <person name="Heier L."/>
            <person name="Spannagl M."/>
            <person name="Pfeifer M."/>
            <person name="Jakobsen K.S."/>
            <person name="Wulff B.B."/>
            <person name="Steuernagel B."/>
            <person name="Mayer K.F."/>
            <person name="Olsen O.A."/>
        </authorList>
    </citation>
    <scope>NUCLEOTIDE SEQUENCE [LARGE SCALE GENOMIC DNA]</scope>
    <source>
        <strain evidence="3">cv. AL8/78</strain>
    </source>
</reference>
<feature type="compositionally biased region" description="Basic residues" evidence="1">
    <location>
        <begin position="93"/>
        <end position="107"/>
    </location>
</feature>
<reference evidence="2" key="4">
    <citation type="submission" date="2019-03" db="UniProtKB">
        <authorList>
            <consortium name="EnsemblPlants"/>
        </authorList>
    </citation>
    <scope>IDENTIFICATION</scope>
</reference>
<sequence>KLKARETEADALQTVQVFFRAFELLVADERLRIQIYYSREGRWGPSARRSPAASPGRSTTPTPWSSAAPSTGCATLQSGAAAAGEAPVWPGAVHRRRGRRHHGGHRD</sequence>
<reference evidence="2" key="5">
    <citation type="journal article" date="2021" name="G3 (Bethesda)">
        <title>Aegilops tauschii genome assembly Aet v5.0 features greater sequence contiguity and improved annotation.</title>
        <authorList>
            <person name="Wang L."/>
            <person name="Zhu T."/>
            <person name="Rodriguez J.C."/>
            <person name="Deal K.R."/>
            <person name="Dubcovsky J."/>
            <person name="McGuire P.E."/>
            <person name="Lux T."/>
            <person name="Spannagl M."/>
            <person name="Mayer K.F.X."/>
            <person name="Baldrich P."/>
            <person name="Meyers B.C."/>
            <person name="Huo N."/>
            <person name="Gu Y.Q."/>
            <person name="Zhou H."/>
            <person name="Devos K.M."/>
            <person name="Bennetzen J.L."/>
            <person name="Unver T."/>
            <person name="Budak H."/>
            <person name="Gulick P.J."/>
            <person name="Galiba G."/>
            <person name="Kalapos B."/>
            <person name="Nelson D.R."/>
            <person name="Li P."/>
            <person name="You F.M."/>
            <person name="Luo M.C."/>
            <person name="Dvorak J."/>
        </authorList>
    </citation>
    <scope>NUCLEOTIDE SEQUENCE [LARGE SCALE GENOMIC DNA]</scope>
    <source>
        <strain evidence="2">cv. AL8/78</strain>
    </source>
</reference>
<proteinExistence type="predicted"/>
<name>A0A453P1M0_AEGTS</name>
<evidence type="ECO:0000313" key="2">
    <source>
        <dbReference type="EnsemblPlants" id="AET6Gv20571600.2"/>
    </source>
</evidence>
<dbReference type="Gramene" id="AET6Gv20571600.2">
    <property type="protein sequence ID" value="AET6Gv20571600.2"/>
    <property type="gene ID" value="AET6Gv20571600"/>
</dbReference>
<reference evidence="2" key="3">
    <citation type="journal article" date="2017" name="Nature">
        <title>Genome sequence of the progenitor of the wheat D genome Aegilops tauschii.</title>
        <authorList>
            <person name="Luo M.C."/>
            <person name="Gu Y.Q."/>
            <person name="Puiu D."/>
            <person name="Wang H."/>
            <person name="Twardziok S.O."/>
            <person name="Deal K.R."/>
            <person name="Huo N."/>
            <person name="Zhu T."/>
            <person name="Wang L."/>
            <person name="Wang Y."/>
            <person name="McGuire P.E."/>
            <person name="Liu S."/>
            <person name="Long H."/>
            <person name="Ramasamy R.K."/>
            <person name="Rodriguez J.C."/>
            <person name="Van S.L."/>
            <person name="Yuan L."/>
            <person name="Wang Z."/>
            <person name="Xia Z."/>
            <person name="Xiao L."/>
            <person name="Anderson O.D."/>
            <person name="Ouyang S."/>
            <person name="Liang Y."/>
            <person name="Zimin A.V."/>
            <person name="Pertea G."/>
            <person name="Qi P."/>
            <person name="Bennetzen J.L."/>
            <person name="Dai X."/>
            <person name="Dawson M.W."/>
            <person name="Muller H.G."/>
            <person name="Kugler K."/>
            <person name="Rivarola-Duarte L."/>
            <person name="Spannagl M."/>
            <person name="Mayer K.F.X."/>
            <person name="Lu F.H."/>
            <person name="Bevan M.W."/>
            <person name="Leroy P."/>
            <person name="Li P."/>
            <person name="You F.M."/>
            <person name="Sun Q."/>
            <person name="Liu Z."/>
            <person name="Lyons E."/>
            <person name="Wicker T."/>
            <person name="Salzberg S.L."/>
            <person name="Devos K.M."/>
            <person name="Dvorak J."/>
        </authorList>
    </citation>
    <scope>NUCLEOTIDE SEQUENCE [LARGE SCALE GENOMIC DNA]</scope>
    <source>
        <strain evidence="2">cv. AL8/78</strain>
    </source>
</reference>
<dbReference type="AlphaFoldDB" id="A0A453P1M0"/>
<evidence type="ECO:0000256" key="1">
    <source>
        <dbReference type="SAM" id="MobiDB-lite"/>
    </source>
</evidence>
<protein>
    <submittedName>
        <fullName evidence="2">Uncharacterized protein</fullName>
    </submittedName>
</protein>
<organism evidence="2 3">
    <name type="scientific">Aegilops tauschii subsp. strangulata</name>
    <name type="common">Goatgrass</name>
    <dbReference type="NCBI Taxonomy" id="200361"/>
    <lineage>
        <taxon>Eukaryota</taxon>
        <taxon>Viridiplantae</taxon>
        <taxon>Streptophyta</taxon>
        <taxon>Embryophyta</taxon>
        <taxon>Tracheophyta</taxon>
        <taxon>Spermatophyta</taxon>
        <taxon>Magnoliopsida</taxon>
        <taxon>Liliopsida</taxon>
        <taxon>Poales</taxon>
        <taxon>Poaceae</taxon>
        <taxon>BOP clade</taxon>
        <taxon>Pooideae</taxon>
        <taxon>Triticodae</taxon>
        <taxon>Triticeae</taxon>
        <taxon>Triticinae</taxon>
        <taxon>Aegilops</taxon>
    </lineage>
</organism>
<dbReference type="EnsemblPlants" id="AET6Gv20571600.2">
    <property type="protein sequence ID" value="AET6Gv20571600.2"/>
    <property type="gene ID" value="AET6Gv20571600"/>
</dbReference>
<feature type="compositionally biased region" description="Polar residues" evidence="1">
    <location>
        <begin position="56"/>
        <end position="78"/>
    </location>
</feature>
<accession>A0A453P1M0</accession>
<dbReference type="Proteomes" id="UP000015105">
    <property type="component" value="Chromosome 6D"/>
</dbReference>
<evidence type="ECO:0000313" key="3">
    <source>
        <dbReference type="Proteomes" id="UP000015105"/>
    </source>
</evidence>
<feature type="region of interest" description="Disordered" evidence="1">
    <location>
        <begin position="43"/>
        <end position="107"/>
    </location>
</feature>
<keyword evidence="3" id="KW-1185">Reference proteome</keyword>
<reference evidence="3" key="2">
    <citation type="journal article" date="2017" name="Nat. Plants">
        <title>The Aegilops tauschii genome reveals multiple impacts of transposons.</title>
        <authorList>
            <person name="Zhao G."/>
            <person name="Zou C."/>
            <person name="Li K."/>
            <person name="Wang K."/>
            <person name="Li T."/>
            <person name="Gao L."/>
            <person name="Zhang X."/>
            <person name="Wang H."/>
            <person name="Yang Z."/>
            <person name="Liu X."/>
            <person name="Jiang W."/>
            <person name="Mao L."/>
            <person name="Kong X."/>
            <person name="Jiao Y."/>
            <person name="Jia J."/>
        </authorList>
    </citation>
    <scope>NUCLEOTIDE SEQUENCE [LARGE SCALE GENOMIC DNA]</scope>
    <source>
        <strain evidence="3">cv. AL8/78</strain>
    </source>
</reference>